<reference evidence="2" key="2">
    <citation type="submission" date="2015-01" db="EMBL/GenBank/DDBJ databases">
        <title>Evolutionary Origins and Diversification of the Mycorrhizal Mutualists.</title>
        <authorList>
            <consortium name="DOE Joint Genome Institute"/>
            <consortium name="Mycorrhizal Genomics Consortium"/>
            <person name="Kohler A."/>
            <person name="Kuo A."/>
            <person name="Nagy L.G."/>
            <person name="Floudas D."/>
            <person name="Copeland A."/>
            <person name="Barry K.W."/>
            <person name="Cichocki N."/>
            <person name="Veneault-Fourrey C."/>
            <person name="LaButti K."/>
            <person name="Lindquist E.A."/>
            <person name="Lipzen A."/>
            <person name="Lundell T."/>
            <person name="Morin E."/>
            <person name="Murat C."/>
            <person name="Riley R."/>
            <person name="Ohm R."/>
            <person name="Sun H."/>
            <person name="Tunlid A."/>
            <person name="Henrissat B."/>
            <person name="Grigoriev I.V."/>
            <person name="Hibbett D.S."/>
            <person name="Martin F."/>
        </authorList>
    </citation>
    <scope>NUCLEOTIDE SEQUENCE [LARGE SCALE GENOMIC DNA]</scope>
    <source>
        <strain evidence="2">ATCC 200175</strain>
    </source>
</reference>
<dbReference type="OrthoDB" id="5152223at2759"/>
<evidence type="ECO:0000313" key="2">
    <source>
        <dbReference type="Proteomes" id="UP000053647"/>
    </source>
</evidence>
<dbReference type="EMBL" id="KN819337">
    <property type="protein sequence ID" value="KIJ15409.1"/>
    <property type="molecule type" value="Genomic_DNA"/>
</dbReference>
<sequence>VDSNELSGRFKRLVTGNVLVFNANDIPGLVRFASGVEPWVHCLPIQVSRTDLHNAMAFFPTHDALGAEIAPCREWSQGFWREEDASAYLYR</sequence>
<dbReference type="HOGENOM" id="CLU_2432925_0_0_1"/>
<feature type="non-terminal residue" evidence="1">
    <location>
        <position position="91"/>
    </location>
</feature>
<gene>
    <name evidence="1" type="ORF">PAXINDRAFT_77447</name>
</gene>
<accession>A0A0C9SZ58</accession>
<proteinExistence type="predicted"/>
<protein>
    <submittedName>
        <fullName evidence="1">Glycosyltransferase family 90 protein</fullName>
    </submittedName>
</protein>
<dbReference type="GO" id="GO:0016740">
    <property type="term" value="F:transferase activity"/>
    <property type="evidence" value="ECO:0007669"/>
    <property type="project" value="UniProtKB-KW"/>
</dbReference>
<evidence type="ECO:0000313" key="1">
    <source>
        <dbReference type="EMBL" id="KIJ15409.1"/>
    </source>
</evidence>
<reference evidence="1 2" key="1">
    <citation type="submission" date="2014-06" db="EMBL/GenBank/DDBJ databases">
        <authorList>
            <consortium name="DOE Joint Genome Institute"/>
            <person name="Kuo A."/>
            <person name="Kohler A."/>
            <person name="Nagy L.G."/>
            <person name="Floudas D."/>
            <person name="Copeland A."/>
            <person name="Barry K.W."/>
            <person name="Cichocki N."/>
            <person name="Veneault-Fourrey C."/>
            <person name="LaButti K."/>
            <person name="Lindquist E.A."/>
            <person name="Lipzen A."/>
            <person name="Lundell T."/>
            <person name="Morin E."/>
            <person name="Murat C."/>
            <person name="Sun H."/>
            <person name="Tunlid A."/>
            <person name="Henrissat B."/>
            <person name="Grigoriev I.V."/>
            <person name="Hibbett D.S."/>
            <person name="Martin F."/>
            <person name="Nordberg H.P."/>
            <person name="Cantor M.N."/>
            <person name="Hua S.X."/>
        </authorList>
    </citation>
    <scope>NUCLEOTIDE SEQUENCE [LARGE SCALE GENOMIC DNA]</scope>
    <source>
        <strain evidence="1 2">ATCC 200175</strain>
    </source>
</reference>
<name>A0A0C9SZ58_PAXIN</name>
<keyword evidence="2" id="KW-1185">Reference proteome</keyword>
<organism evidence="1 2">
    <name type="scientific">Paxillus involutus ATCC 200175</name>
    <dbReference type="NCBI Taxonomy" id="664439"/>
    <lineage>
        <taxon>Eukaryota</taxon>
        <taxon>Fungi</taxon>
        <taxon>Dikarya</taxon>
        <taxon>Basidiomycota</taxon>
        <taxon>Agaricomycotina</taxon>
        <taxon>Agaricomycetes</taxon>
        <taxon>Agaricomycetidae</taxon>
        <taxon>Boletales</taxon>
        <taxon>Paxilineae</taxon>
        <taxon>Paxillaceae</taxon>
        <taxon>Paxillus</taxon>
    </lineage>
</organism>
<dbReference type="Proteomes" id="UP000053647">
    <property type="component" value="Unassembled WGS sequence"/>
</dbReference>
<dbReference type="AlphaFoldDB" id="A0A0C9SZ58"/>
<keyword evidence="1" id="KW-0808">Transferase</keyword>